<dbReference type="STRING" id="1166073.SAMN05192530_10992"/>
<reference evidence="1 2" key="1">
    <citation type="submission" date="2016-10" db="EMBL/GenBank/DDBJ databases">
        <authorList>
            <person name="de Groot N.N."/>
        </authorList>
    </citation>
    <scope>NUCLEOTIDE SEQUENCE [LARGE SCALE GENOMIC DNA]</scope>
    <source>
        <strain evidence="2">L7-484,KACC 16230,DSM 25025</strain>
    </source>
</reference>
<keyword evidence="2" id="KW-1185">Reference proteome</keyword>
<dbReference type="AlphaFoldDB" id="A0A1H0L9Q8"/>
<sequence length="233" mass="25279">MLPHPEGLTLPLKEGMRDLRSSIRLEARSGLVSSHLFGTAEPVRHLARLADGVLTRAERAASRVRPREDRDLGHRLDRMAQALGGSGFEPGADDLYAVCREVLEREGRGGVLVSELALATADARRGRWLDGDDALRAARAAWRLLATGAIRPCLSTVLLPAERDAVAEVGARVALGCWLAVLVRHASRRPGAEVLDAVALALEAEGDEWARLLRGEQLDALAASWRRTVPYLP</sequence>
<name>A0A1H0L9Q8_9HYPH</name>
<dbReference type="RefSeq" id="WP_090675992.1">
    <property type="nucleotide sequence ID" value="NZ_FNIT01000009.1"/>
</dbReference>
<accession>A0A1H0L9Q8</accession>
<organism evidence="1 2">
    <name type="scientific">Aureimonas jatrophae</name>
    <dbReference type="NCBI Taxonomy" id="1166073"/>
    <lineage>
        <taxon>Bacteria</taxon>
        <taxon>Pseudomonadati</taxon>
        <taxon>Pseudomonadota</taxon>
        <taxon>Alphaproteobacteria</taxon>
        <taxon>Hyphomicrobiales</taxon>
        <taxon>Aurantimonadaceae</taxon>
        <taxon>Aureimonas</taxon>
    </lineage>
</organism>
<dbReference type="EMBL" id="FNIT01000009">
    <property type="protein sequence ID" value="SDO64680.1"/>
    <property type="molecule type" value="Genomic_DNA"/>
</dbReference>
<dbReference type="OrthoDB" id="7905380at2"/>
<dbReference type="Proteomes" id="UP000198793">
    <property type="component" value="Unassembled WGS sequence"/>
</dbReference>
<evidence type="ECO:0000313" key="2">
    <source>
        <dbReference type="Proteomes" id="UP000198793"/>
    </source>
</evidence>
<gene>
    <name evidence="1" type="ORF">SAMN05192530_10992</name>
</gene>
<protein>
    <submittedName>
        <fullName evidence="1">Uncharacterized protein</fullName>
    </submittedName>
</protein>
<evidence type="ECO:0000313" key="1">
    <source>
        <dbReference type="EMBL" id="SDO64680.1"/>
    </source>
</evidence>
<proteinExistence type="predicted"/>